<protein>
    <submittedName>
        <fullName evidence="1">Uncharacterized protein</fullName>
    </submittedName>
</protein>
<proteinExistence type="predicted"/>
<name>A0ABQ1RY28_9MICO</name>
<comment type="caution">
    <text evidence="1">The sequence shown here is derived from an EMBL/GenBank/DDBJ whole genome shotgun (WGS) entry which is preliminary data.</text>
</comment>
<dbReference type="Proteomes" id="UP000629365">
    <property type="component" value="Unassembled WGS sequence"/>
</dbReference>
<dbReference type="EMBL" id="BMCM01000005">
    <property type="protein sequence ID" value="GGD84013.1"/>
    <property type="molecule type" value="Genomic_DNA"/>
</dbReference>
<dbReference type="RefSeq" id="WP_188437277.1">
    <property type="nucleotide sequence ID" value="NZ_BMCM01000005.1"/>
</dbReference>
<accession>A0ABQ1RY28</accession>
<gene>
    <name evidence="1" type="ORF">GCM10007269_28690</name>
</gene>
<evidence type="ECO:0000313" key="2">
    <source>
        <dbReference type="Proteomes" id="UP000629365"/>
    </source>
</evidence>
<organism evidence="1 2">
    <name type="scientific">Microbacterium murale</name>
    <dbReference type="NCBI Taxonomy" id="1081040"/>
    <lineage>
        <taxon>Bacteria</taxon>
        <taxon>Bacillati</taxon>
        <taxon>Actinomycetota</taxon>
        <taxon>Actinomycetes</taxon>
        <taxon>Micrococcales</taxon>
        <taxon>Microbacteriaceae</taxon>
        <taxon>Microbacterium</taxon>
    </lineage>
</organism>
<keyword evidence="2" id="KW-1185">Reference proteome</keyword>
<sequence length="252" mass="27915">MRAPVPELERSRVPGAGGRINWDTQHAVYCSNLTSKDVSDLHTVFLDEPRYGGYIDVSYTSPVRDYVASTLVSQMLLSDGIALVGHGVEEPVIGSEDPMRFGFRDHGLRLVSLMDDYFDTFLSYKVEIGHTAGAEMDRTLNLAAITGTIVDVESCPIVVPALKLDGYLLKKDDRLRLMTRIGLQDVTPDELAGVIREKLLQRYIYDLKYAEEGTPTFAVTAEFASADGTPTRRLIALKYDANERAISLVSVH</sequence>
<reference evidence="2" key="1">
    <citation type="journal article" date="2019" name="Int. J. Syst. Evol. Microbiol.">
        <title>The Global Catalogue of Microorganisms (GCM) 10K type strain sequencing project: providing services to taxonomists for standard genome sequencing and annotation.</title>
        <authorList>
            <consortium name="The Broad Institute Genomics Platform"/>
            <consortium name="The Broad Institute Genome Sequencing Center for Infectious Disease"/>
            <person name="Wu L."/>
            <person name="Ma J."/>
        </authorList>
    </citation>
    <scope>NUCLEOTIDE SEQUENCE [LARGE SCALE GENOMIC DNA]</scope>
    <source>
        <strain evidence="2">CCM 7640</strain>
    </source>
</reference>
<evidence type="ECO:0000313" key="1">
    <source>
        <dbReference type="EMBL" id="GGD84013.1"/>
    </source>
</evidence>